<dbReference type="EMBL" id="CAJVQB010056406">
    <property type="protein sequence ID" value="CAG8837669.1"/>
    <property type="molecule type" value="Genomic_DNA"/>
</dbReference>
<evidence type="ECO:0000313" key="2">
    <source>
        <dbReference type="Proteomes" id="UP000789901"/>
    </source>
</evidence>
<keyword evidence="2" id="KW-1185">Reference proteome</keyword>
<sequence>MGNFNENINRKTIPKIYILQQLQDLSLTNLLDFYDISEPTWARRESSSQIDDIWASYSVLLNLTEPQLIDTEESIKSDHKIIITEMRWMKKNEKNSLPRLIEKWKAVIGIIQSSLTNHYSISNPIAQGISSMQQDYKQYYEAAHPAKRDRTGKH</sequence>
<comment type="caution">
    <text evidence="1">The sequence shown here is derived from an EMBL/GenBank/DDBJ whole genome shotgun (WGS) entry which is preliminary data.</text>
</comment>
<organism evidence="1 2">
    <name type="scientific">Gigaspora margarita</name>
    <dbReference type="NCBI Taxonomy" id="4874"/>
    <lineage>
        <taxon>Eukaryota</taxon>
        <taxon>Fungi</taxon>
        <taxon>Fungi incertae sedis</taxon>
        <taxon>Mucoromycota</taxon>
        <taxon>Glomeromycotina</taxon>
        <taxon>Glomeromycetes</taxon>
        <taxon>Diversisporales</taxon>
        <taxon>Gigasporaceae</taxon>
        <taxon>Gigaspora</taxon>
    </lineage>
</organism>
<reference evidence="1 2" key="1">
    <citation type="submission" date="2021-06" db="EMBL/GenBank/DDBJ databases">
        <authorList>
            <person name="Kallberg Y."/>
            <person name="Tangrot J."/>
            <person name="Rosling A."/>
        </authorList>
    </citation>
    <scope>NUCLEOTIDE SEQUENCE [LARGE SCALE GENOMIC DNA]</scope>
    <source>
        <strain evidence="1 2">120-4 pot B 10/14</strain>
    </source>
</reference>
<dbReference type="Gene3D" id="3.60.10.10">
    <property type="entry name" value="Endonuclease/exonuclease/phosphatase"/>
    <property type="match status" value="1"/>
</dbReference>
<name>A0ABN7WPN6_GIGMA</name>
<dbReference type="Proteomes" id="UP000789901">
    <property type="component" value="Unassembled WGS sequence"/>
</dbReference>
<feature type="non-terminal residue" evidence="1">
    <location>
        <position position="154"/>
    </location>
</feature>
<gene>
    <name evidence="1" type="ORF">GMARGA_LOCUS33607</name>
</gene>
<proteinExistence type="predicted"/>
<dbReference type="InterPro" id="IPR036691">
    <property type="entry name" value="Endo/exonu/phosph_ase_sf"/>
</dbReference>
<accession>A0ABN7WPN6</accession>
<evidence type="ECO:0000313" key="1">
    <source>
        <dbReference type="EMBL" id="CAG8837669.1"/>
    </source>
</evidence>
<protein>
    <submittedName>
        <fullName evidence="1">20889_t:CDS:1</fullName>
    </submittedName>
</protein>